<dbReference type="GO" id="GO:0042910">
    <property type="term" value="F:xenobiotic transmembrane transporter activity"/>
    <property type="evidence" value="ECO:0007669"/>
    <property type="project" value="TreeGrafter"/>
</dbReference>
<keyword evidence="2" id="KW-0472">Membrane</keyword>
<dbReference type="InterPro" id="IPR027463">
    <property type="entry name" value="AcrB_DN_DC_subdom"/>
</dbReference>
<dbReference type="PANTHER" id="PTHR32063">
    <property type="match status" value="1"/>
</dbReference>
<name>A0A2P2DYH8_9LEPT</name>
<dbReference type="Gene3D" id="3.30.70.1430">
    <property type="entry name" value="Multidrug efflux transporter AcrB pore domain"/>
    <property type="match status" value="2"/>
</dbReference>
<gene>
    <name evidence="3" type="ORF">LPTSP4_11930</name>
</gene>
<keyword evidence="2" id="KW-1133">Transmembrane helix</keyword>
<dbReference type="Gene3D" id="1.20.1600.10">
    <property type="entry name" value="Outer membrane efflux proteins (OEP)"/>
    <property type="match status" value="1"/>
</dbReference>
<feature type="transmembrane region" description="Helical" evidence="2">
    <location>
        <begin position="359"/>
        <end position="379"/>
    </location>
</feature>
<evidence type="ECO:0000256" key="2">
    <source>
        <dbReference type="SAM" id="Phobius"/>
    </source>
</evidence>
<feature type="transmembrane region" description="Helical" evidence="2">
    <location>
        <begin position="430"/>
        <end position="449"/>
    </location>
</feature>
<dbReference type="PANTHER" id="PTHR32063:SF18">
    <property type="entry name" value="CATION EFFLUX SYSTEM PROTEIN"/>
    <property type="match status" value="1"/>
</dbReference>
<organism evidence="3 4">
    <name type="scientific">Leptospira ryugenii</name>
    <dbReference type="NCBI Taxonomy" id="1917863"/>
    <lineage>
        <taxon>Bacteria</taxon>
        <taxon>Pseudomonadati</taxon>
        <taxon>Spirochaetota</taxon>
        <taxon>Spirochaetia</taxon>
        <taxon>Leptospirales</taxon>
        <taxon>Leptospiraceae</taxon>
        <taxon>Leptospira</taxon>
    </lineage>
</organism>
<feature type="coiled-coil region" evidence="1">
    <location>
        <begin position="1156"/>
        <end position="1214"/>
    </location>
</feature>
<dbReference type="SUPFAM" id="SSF82693">
    <property type="entry name" value="Multidrug efflux transporter AcrB pore domain, PN1, PN2, PC1 and PC2 subdomains"/>
    <property type="match status" value="3"/>
</dbReference>
<dbReference type="Gene3D" id="1.20.1640.10">
    <property type="entry name" value="Multidrug efflux transporter AcrB transmembrane domain"/>
    <property type="match status" value="2"/>
</dbReference>
<dbReference type="GO" id="GO:0005886">
    <property type="term" value="C:plasma membrane"/>
    <property type="evidence" value="ECO:0007669"/>
    <property type="project" value="TreeGrafter"/>
</dbReference>
<dbReference type="Gene3D" id="3.30.70.1440">
    <property type="entry name" value="Multidrug efflux transporter AcrB pore domain"/>
    <property type="match status" value="1"/>
</dbReference>
<protein>
    <submittedName>
        <fullName evidence="3">RND transporter, Hydrophobe/Amphiphile Efflux-1 (HAE1)/Heavy Metal Efflux (HME) family, permease protein</fullName>
    </submittedName>
</protein>
<feature type="transmembrane region" description="Helical" evidence="2">
    <location>
        <begin position="461"/>
        <end position="485"/>
    </location>
</feature>
<dbReference type="InterPro" id="IPR001036">
    <property type="entry name" value="Acrflvin-R"/>
</dbReference>
<evidence type="ECO:0000313" key="3">
    <source>
        <dbReference type="EMBL" id="GBF49677.1"/>
    </source>
</evidence>
<feature type="transmembrane region" description="Helical" evidence="2">
    <location>
        <begin position="517"/>
        <end position="536"/>
    </location>
</feature>
<feature type="transmembrane region" description="Helical" evidence="2">
    <location>
        <begin position="334"/>
        <end position="352"/>
    </location>
</feature>
<dbReference type="SUPFAM" id="SSF82866">
    <property type="entry name" value="Multidrug efflux transporter AcrB transmembrane domain"/>
    <property type="match status" value="2"/>
</dbReference>
<dbReference type="SUPFAM" id="SSF56954">
    <property type="entry name" value="Outer membrane efflux proteins (OEP)"/>
    <property type="match status" value="1"/>
</dbReference>
<feature type="transmembrane region" description="Helical" evidence="2">
    <location>
        <begin position="899"/>
        <end position="924"/>
    </location>
</feature>
<dbReference type="Gene3D" id="3.30.70.1320">
    <property type="entry name" value="Multidrug efflux transporter AcrB pore domain like"/>
    <property type="match status" value="1"/>
</dbReference>
<dbReference type="PRINTS" id="PR00702">
    <property type="entry name" value="ACRIFLAVINRP"/>
</dbReference>
<dbReference type="RefSeq" id="WP_108974762.1">
    <property type="nucleotide sequence ID" value="NZ_BFBB01000003.1"/>
</dbReference>
<dbReference type="Gene3D" id="3.30.2090.10">
    <property type="entry name" value="Multidrug efflux transporter AcrB TolC docking domain, DN and DC subdomains"/>
    <property type="match status" value="2"/>
</dbReference>
<dbReference type="GO" id="GO:0015562">
    <property type="term" value="F:efflux transmembrane transporter activity"/>
    <property type="evidence" value="ECO:0007669"/>
    <property type="project" value="InterPro"/>
</dbReference>
<sequence length="1433" mass="161002">MNLANFVLNRKNLILTISISLFFLGILEFFVVPREEDPRLKERVGVLRLIYPGASIESMRKLVAKPTEEALVEIPEISVLELRIRPEVCLVEIRLNEDLGSEQEINEAWKRVEDVLKTKESVFPRGMFPWDLNRRVLDQEAILISLTGSEDPILLKDTLETLRTELLQLPQVAKINRLADPEEEVEIFIPKSRLDAKGIGLRFLNDWMRAANHEIPPGTFALSGKKTIIETDSWFRNIESIEDLIIPLASGEIVKVSDIATVRRIPKKPQTEWMRLNGTLSVGISIVAKKNIDLIKFGEKVNAVVSQWQKRHPDLKLTVINSQPKYVKDRLQELGVNLLSGILIVALVLVGMMGLRLGLLSAFIVPMIAIISLGIYGLFGGVLHQISIAAFVMALGLLIDNVIVVLESIQEKIDGGIALADALTQTISDLAFPLLSATGTTLASFIPLLGSKGNSSDFTRAIPIINMLTLFVSFVFAILVTPILAEKFLKPKRTEKADPFLKLSESVGKQVIKHYRFFLLVAGISFLVAMSGFPLIPKKFFPDADRDQLLVDIRLPEGTDVTRTNEIAKKVESWIQGDKRVKNETVFVGRTLPLFYYNLNQSPNSPHIAQILINMKNKKEKESFKAELQKKIDTEISEGYVILLELKQGPPIKAPIELRFYANEFEDLVSTNQLVLQELTKISGLKEIRSDLSIGTPKVNWQADDASLSRFRSNRSDLSLSILSQTRGVPVGKYQAGDRAIPLVIRTMEPGDLSIESISQSTLFSTRTEPIKLSSLSQTSLEWEPSYLFRRNLKTGFTILAELGPGLSVDAIVPKISGRIESLSLPNSIKWEFGGDQAESSEANQSLLAVAPLGMMLLISFLLFEFGSWKKVGIILITVPLSLIGVVPGLLITGQSFGFLSLLGIFALVGIVVNNGILLLDYVGSSQREGKSLESSVQFAIQKRIRPILLTSMTTVAGLLPLAFSEATLWPPFAWTMISGLLVSTLLTLVVVPSAILLILGKKNESTKIKKKFLGFIALFLAFPLSISAETVLDWKDVLRIAEESPRVKLAWEEWRRKHFETEKLNRAVYYPKLGLSVEHVDRNKTLFPNASLPIVNGLNQSYWTGGVEIQQTLFDPANWFAVSKALEYSEDASKLLSFRAKETSQSESLLAYISIQRIQKKIANLKDLQKTLNQRMVELKRLYLLGQVTEGELFRIEQAINQTKIAIEDLTEKQKIATLYLKRLLGLEEQISLGGLPDINDLKFQVNENDLEPRLELRALHKKMFALEEQKKSIEYEAYPKLVAKGGYFYLGTQQFNTNDWAQISLGVSVNPFDGGVRKTRSDELDSQMISVREEIKDLIRALVLEKEDSKSQIKVKETELEIRSSNVNKSRYASRKEYERMKSGRVNINTWIDAEVMYTEEKDKFDMCQFDLLENWVRYRNVLGIAYTVNP</sequence>
<dbReference type="EMBL" id="BFBB01000003">
    <property type="protein sequence ID" value="GBF49677.1"/>
    <property type="molecule type" value="Genomic_DNA"/>
</dbReference>
<keyword evidence="2" id="KW-0812">Transmembrane</keyword>
<evidence type="ECO:0000313" key="4">
    <source>
        <dbReference type="Proteomes" id="UP000245133"/>
    </source>
</evidence>
<feature type="transmembrane region" description="Helical" evidence="2">
    <location>
        <begin position="945"/>
        <end position="964"/>
    </location>
</feature>
<keyword evidence="4" id="KW-1185">Reference proteome</keyword>
<feature type="transmembrane region" description="Helical" evidence="2">
    <location>
        <begin position="12"/>
        <end position="32"/>
    </location>
</feature>
<dbReference type="Pfam" id="PF00873">
    <property type="entry name" value="ACR_tran"/>
    <property type="match status" value="1"/>
</dbReference>
<proteinExistence type="predicted"/>
<accession>A0A2P2DYH8</accession>
<reference evidence="3 4" key="1">
    <citation type="submission" date="2018-02" db="EMBL/GenBank/DDBJ databases">
        <title>Novel Leptospira species isolated from soil and water in Japan.</title>
        <authorList>
            <person name="Nakao R."/>
            <person name="Masuzawa T."/>
        </authorList>
    </citation>
    <scope>NUCLEOTIDE SEQUENCE [LARGE SCALE GENOMIC DNA]</scope>
    <source>
        <strain evidence="3 4">YH101</strain>
    </source>
</reference>
<feature type="transmembrane region" description="Helical" evidence="2">
    <location>
        <begin position="847"/>
        <end position="866"/>
    </location>
</feature>
<feature type="transmembrane region" description="Helical" evidence="2">
    <location>
        <begin position="976"/>
        <end position="1001"/>
    </location>
</feature>
<feature type="transmembrane region" description="Helical" evidence="2">
    <location>
        <begin position="873"/>
        <end position="893"/>
    </location>
</feature>
<dbReference type="OrthoDB" id="9807612at2"/>
<feature type="transmembrane region" description="Helical" evidence="2">
    <location>
        <begin position="385"/>
        <end position="409"/>
    </location>
</feature>
<dbReference type="Proteomes" id="UP000245133">
    <property type="component" value="Unassembled WGS sequence"/>
</dbReference>
<dbReference type="SUPFAM" id="SSF82714">
    <property type="entry name" value="Multidrug efflux transporter AcrB TolC docking domain, DN and DC subdomains"/>
    <property type="match status" value="1"/>
</dbReference>
<feature type="transmembrane region" description="Helical" evidence="2">
    <location>
        <begin position="1013"/>
        <end position="1033"/>
    </location>
</feature>
<keyword evidence="1" id="KW-0175">Coiled coil</keyword>
<comment type="caution">
    <text evidence="3">The sequence shown here is derived from an EMBL/GenBank/DDBJ whole genome shotgun (WGS) entry which is preliminary data.</text>
</comment>
<evidence type="ECO:0000256" key="1">
    <source>
        <dbReference type="SAM" id="Coils"/>
    </source>
</evidence>